<evidence type="ECO:0000313" key="3">
    <source>
        <dbReference type="Proteomes" id="UP001600888"/>
    </source>
</evidence>
<reference evidence="2 3" key="1">
    <citation type="submission" date="2024-03" db="EMBL/GenBank/DDBJ databases">
        <title>A high-quality draft genome sequence of Diaporthe vaccinii, a causative agent of upright dieback and viscid rot disease in cranberry plants.</title>
        <authorList>
            <person name="Sarrasin M."/>
            <person name="Lang B.F."/>
            <person name="Burger G."/>
        </authorList>
    </citation>
    <scope>NUCLEOTIDE SEQUENCE [LARGE SCALE GENOMIC DNA]</scope>
    <source>
        <strain evidence="2 3">IS7</strain>
    </source>
</reference>
<accession>A0ABR4EPR2</accession>
<name>A0ABR4EPR2_9PEZI</name>
<dbReference type="EMBL" id="JBAWTH010000036">
    <property type="protein sequence ID" value="KAL2284418.1"/>
    <property type="molecule type" value="Genomic_DNA"/>
</dbReference>
<protein>
    <recommendedName>
        <fullName evidence="4">Velvet domain-containing protein</fullName>
    </recommendedName>
</protein>
<organism evidence="2 3">
    <name type="scientific">Diaporthe vaccinii</name>
    <dbReference type="NCBI Taxonomy" id="105482"/>
    <lineage>
        <taxon>Eukaryota</taxon>
        <taxon>Fungi</taxon>
        <taxon>Dikarya</taxon>
        <taxon>Ascomycota</taxon>
        <taxon>Pezizomycotina</taxon>
        <taxon>Sordariomycetes</taxon>
        <taxon>Sordariomycetidae</taxon>
        <taxon>Diaporthales</taxon>
        <taxon>Diaporthaceae</taxon>
        <taxon>Diaporthe</taxon>
        <taxon>Diaporthe eres species complex</taxon>
    </lineage>
</organism>
<evidence type="ECO:0000313" key="2">
    <source>
        <dbReference type="EMBL" id="KAL2284418.1"/>
    </source>
</evidence>
<feature type="region of interest" description="Disordered" evidence="1">
    <location>
        <begin position="27"/>
        <end position="86"/>
    </location>
</feature>
<feature type="compositionally biased region" description="Polar residues" evidence="1">
    <location>
        <begin position="37"/>
        <end position="63"/>
    </location>
</feature>
<dbReference type="Proteomes" id="UP001600888">
    <property type="component" value="Unassembled WGS sequence"/>
</dbReference>
<comment type="caution">
    <text evidence="2">The sequence shown here is derived from an EMBL/GenBank/DDBJ whole genome shotgun (WGS) entry which is preliminary data.</text>
</comment>
<evidence type="ECO:0000256" key="1">
    <source>
        <dbReference type="SAM" id="MobiDB-lite"/>
    </source>
</evidence>
<keyword evidence="3" id="KW-1185">Reference proteome</keyword>
<evidence type="ECO:0008006" key="4">
    <source>
        <dbReference type="Google" id="ProtNLM"/>
    </source>
</evidence>
<sequence length="294" mass="32262">MATEQSTHAGSPACIGIMEDINSSVKATPGENLEGVAQSSSANMASKNSCETTPCPSESQSEQTPDESCGTTAPSSPAGETEKAPDEDFVARLSKLSLQDSKLDPCPSESTGLPKVNKPQARTALLPFATMSEKLRPPRTVTIGLVIRTTAVELLLEQDYFKSLSRGQLYMSVGLRDWNTEAFLDEALEYHKDFPSNPPVAELSKNGMRVLKFVFNAHSLVVMKDGSYRLSYRVNIPDPRGFVGSVFLKSSGFVTEGRQDFTYEEMKFIDEQERQGHLRLRQDRNIDVLAARSG</sequence>
<gene>
    <name evidence="2" type="ORF">FJTKL_08830</name>
</gene>
<proteinExistence type="predicted"/>